<feature type="compositionally biased region" description="Basic and acidic residues" evidence="1">
    <location>
        <begin position="1247"/>
        <end position="1256"/>
    </location>
</feature>
<evidence type="ECO:0000256" key="1">
    <source>
        <dbReference type="SAM" id="MobiDB-lite"/>
    </source>
</evidence>
<dbReference type="EMBL" id="JBBJCI010000227">
    <property type="protein sequence ID" value="KAK7238877.1"/>
    <property type="molecule type" value="Genomic_DNA"/>
</dbReference>
<feature type="compositionally biased region" description="Low complexity" evidence="1">
    <location>
        <begin position="777"/>
        <end position="790"/>
    </location>
</feature>
<gene>
    <name evidence="2" type="ORF">SO694_00026052</name>
</gene>
<feature type="compositionally biased region" description="Low complexity" evidence="1">
    <location>
        <begin position="429"/>
        <end position="458"/>
    </location>
</feature>
<protein>
    <submittedName>
        <fullName evidence="2">Uncharacterized protein</fullName>
    </submittedName>
</protein>
<organism evidence="2 3">
    <name type="scientific">Aureococcus anophagefferens</name>
    <name type="common">Harmful bloom alga</name>
    <dbReference type="NCBI Taxonomy" id="44056"/>
    <lineage>
        <taxon>Eukaryota</taxon>
        <taxon>Sar</taxon>
        <taxon>Stramenopiles</taxon>
        <taxon>Ochrophyta</taxon>
        <taxon>Pelagophyceae</taxon>
        <taxon>Pelagomonadales</taxon>
        <taxon>Pelagomonadaceae</taxon>
        <taxon>Aureococcus</taxon>
    </lineage>
</organism>
<keyword evidence="3" id="KW-1185">Reference proteome</keyword>
<feature type="compositionally biased region" description="Low complexity" evidence="1">
    <location>
        <begin position="804"/>
        <end position="817"/>
    </location>
</feature>
<feature type="compositionally biased region" description="Basic residues" evidence="1">
    <location>
        <begin position="547"/>
        <end position="557"/>
    </location>
</feature>
<feature type="region of interest" description="Disordered" evidence="1">
    <location>
        <begin position="1095"/>
        <end position="1134"/>
    </location>
</feature>
<feature type="compositionally biased region" description="Low complexity" evidence="1">
    <location>
        <begin position="1114"/>
        <end position="1134"/>
    </location>
</feature>
<feature type="region of interest" description="Disordered" evidence="1">
    <location>
        <begin position="246"/>
        <end position="266"/>
    </location>
</feature>
<name>A0ABR1FUG3_AURAN</name>
<reference evidence="2 3" key="1">
    <citation type="submission" date="2024-03" db="EMBL/GenBank/DDBJ databases">
        <title>Aureococcus anophagefferens CCMP1851 and Kratosvirus quantuckense: Draft genome of a second virus-susceptible host strain in the model system.</title>
        <authorList>
            <person name="Chase E."/>
            <person name="Truchon A.R."/>
            <person name="Schepens W."/>
            <person name="Wilhelm S.W."/>
        </authorList>
    </citation>
    <scope>NUCLEOTIDE SEQUENCE [LARGE SCALE GENOMIC DNA]</scope>
    <source>
        <strain evidence="2 3">CCMP1851</strain>
    </source>
</reference>
<feature type="region of interest" description="Disordered" evidence="1">
    <location>
        <begin position="155"/>
        <end position="183"/>
    </location>
</feature>
<evidence type="ECO:0000313" key="3">
    <source>
        <dbReference type="Proteomes" id="UP001363151"/>
    </source>
</evidence>
<proteinExistence type="predicted"/>
<feature type="region of interest" description="Disordered" evidence="1">
    <location>
        <begin position="1281"/>
        <end position="1305"/>
    </location>
</feature>
<sequence length="1324" mass="136832">MQSLWQRTRISVNTDGVELSVRDLERGKSRVGALRVIFSWLALLSPTRPFLEVEVSDASLDAADASLDNKPPAPSAPAPRAEWLERLSPPPSRRRFAWAAAVAASDCRLTLRRCRLAAAGVGSLAVEHATADLSLRRARARAAAAGALLARATFPPPARRRWRPRGRRRARRRPRAGRLRRPRARCASAEVATAASAYAAGGGGEDDAVAKELDCRRCGVLAGDDDAERSVLGDVDEELPPALARGWARPAARSSPRKHRRRPSDDAVRCAAGLRLGVGGVALVVERGSRAKAKYVDGKFGGAFAFSRRRRSGPRAAAAGAPCVALRPAGDPAALVASYEPGKLLGARWALSKRAGAAAADFARAARAFRPAPAAPAPALALRCSAARVAAAFHRGATSAGARARRTSIDDAAAGGAYRGGARARRCARPGATAPARATSSSRRASPSPGAGRAPPCDAAARDAAHVSAAWSFVADCRAGAATTLSLADSALVWDGGHWWPLRDWFGFDHERRTEDGAFDAPAARAAEHGDHAPFGLGSRARAPGAGRRRRARAGRPGRRRLRLRLRRAAPPGPLARVIVDAALGDAGDVLAGGGGLAVAGLESAELWTSPDETRRYLHVKSSGAVAACATGGARPRLWRRAARVKRQALGWDDAPPAGAPPSKLEAFEVTLDGIAARAGGREAAVAGARFARRRSASAWRRRSTSPTSRSARRRPTGAPGVRRAGLAGVRAEHAASRVAVALARVDVDAPARARGARSKATAALALALDDVALARRASGAPRRPPSAARVDCGGPRLRRPSARRATATSPAPSTSRRCARRRARRFAALSARRGGRGGGGGGVSRAGRATATVLLRGLDVAVDGVGALRLGPAGLTYARRAGDGASAVASSPAVDAGGGAALDLEPLGGAGAAPCGVVISGTVGDGARWAAARPSSARRRPRAVGVPARRLRRAARRAPALRRRPPVGRALARRAGAAAGARARGRPRRVAARFARVARARLGGLEVDVDARIAYRAGGGRSWTCDADASRVAVAFDGVSLLPALRARASSAARCRAGKHAVGGTAASLAQITGNFSKAASHLALDDEYRVRQQRKEDRRLGADAGRGGGGAASQRRSSTAWRTASTAPSAASHADARAAAALRAAAAAGEAYEPPDLGAFRARAPLDENGTELVVARGGLAVFGPGAPRPHLFAPPDALLGCKLDAADPGSALLLLRPAPGDDEPARYRVRFDGDAAGAALAAHGAREEPRESEDLGTEDDSSKTRSYYKYAYDYGYGGYGNPEAAAPKKKKKKKKSGGGGSGGDAALAAYGYAADASADAT</sequence>
<evidence type="ECO:0000313" key="2">
    <source>
        <dbReference type="EMBL" id="KAK7238877.1"/>
    </source>
</evidence>
<feature type="compositionally biased region" description="Basic residues" evidence="1">
    <location>
        <begin position="1290"/>
        <end position="1299"/>
    </location>
</feature>
<accession>A0ABR1FUG3</accession>
<feature type="region of interest" description="Disordered" evidence="1">
    <location>
        <begin position="777"/>
        <end position="821"/>
    </location>
</feature>
<feature type="region of interest" description="Disordered" evidence="1">
    <location>
        <begin position="424"/>
        <end position="458"/>
    </location>
</feature>
<feature type="region of interest" description="Disordered" evidence="1">
    <location>
        <begin position="527"/>
        <end position="557"/>
    </location>
</feature>
<dbReference type="Proteomes" id="UP001363151">
    <property type="component" value="Unassembled WGS sequence"/>
</dbReference>
<feature type="region of interest" description="Disordered" evidence="1">
    <location>
        <begin position="696"/>
        <end position="722"/>
    </location>
</feature>
<feature type="compositionally biased region" description="Basic residues" evidence="1">
    <location>
        <begin position="158"/>
        <end position="183"/>
    </location>
</feature>
<feature type="region of interest" description="Disordered" evidence="1">
    <location>
        <begin position="1241"/>
        <end position="1266"/>
    </location>
</feature>
<comment type="caution">
    <text evidence="2">The sequence shown here is derived from an EMBL/GenBank/DDBJ whole genome shotgun (WGS) entry which is preliminary data.</text>
</comment>